<dbReference type="EMBL" id="JACIEP010000013">
    <property type="protein sequence ID" value="MBB4037317.1"/>
    <property type="molecule type" value="Genomic_DNA"/>
</dbReference>
<sequence>MKVLEKVGFEKEAVIKSSVIKEGKIIDEYLYSIRKT</sequence>
<keyword evidence="1" id="KW-0808">Transferase</keyword>
<proteinExistence type="predicted"/>
<dbReference type="SUPFAM" id="SSF55729">
    <property type="entry name" value="Acyl-CoA N-acyltransferases (Nat)"/>
    <property type="match status" value="1"/>
</dbReference>
<evidence type="ECO:0000313" key="1">
    <source>
        <dbReference type="EMBL" id="MBB4037317.1"/>
    </source>
</evidence>
<reference evidence="1 2" key="1">
    <citation type="submission" date="2020-08" db="EMBL/GenBank/DDBJ databases">
        <title>Genomic Encyclopedia of Type Strains, Phase IV (KMG-IV): sequencing the most valuable type-strain genomes for metagenomic binning, comparative biology and taxonomic classification.</title>
        <authorList>
            <person name="Goeker M."/>
        </authorList>
    </citation>
    <scope>NUCLEOTIDE SEQUENCE [LARGE SCALE GENOMIC DNA]</scope>
    <source>
        <strain evidence="1 2">DSM 104969</strain>
    </source>
</reference>
<dbReference type="InterPro" id="IPR016181">
    <property type="entry name" value="Acyl_CoA_acyltransferase"/>
</dbReference>
<organism evidence="1 2">
    <name type="scientific">Dysgonomonas hofstadii</name>
    <dbReference type="NCBI Taxonomy" id="637886"/>
    <lineage>
        <taxon>Bacteria</taxon>
        <taxon>Pseudomonadati</taxon>
        <taxon>Bacteroidota</taxon>
        <taxon>Bacteroidia</taxon>
        <taxon>Bacteroidales</taxon>
        <taxon>Dysgonomonadaceae</taxon>
        <taxon>Dysgonomonas</taxon>
    </lineage>
</organism>
<comment type="caution">
    <text evidence="1">The sequence shown here is derived from an EMBL/GenBank/DDBJ whole genome shotgun (WGS) entry which is preliminary data.</text>
</comment>
<name>A0A840CMM8_9BACT</name>
<dbReference type="Gene3D" id="3.40.630.30">
    <property type="match status" value="1"/>
</dbReference>
<gene>
    <name evidence="1" type="ORF">GGR21_003234</name>
</gene>
<dbReference type="Proteomes" id="UP000555103">
    <property type="component" value="Unassembled WGS sequence"/>
</dbReference>
<keyword evidence="2" id="KW-1185">Reference proteome</keyword>
<dbReference type="AlphaFoldDB" id="A0A840CMM8"/>
<dbReference type="GO" id="GO:0016740">
    <property type="term" value="F:transferase activity"/>
    <property type="evidence" value="ECO:0007669"/>
    <property type="project" value="UniProtKB-KW"/>
</dbReference>
<evidence type="ECO:0000313" key="2">
    <source>
        <dbReference type="Proteomes" id="UP000555103"/>
    </source>
</evidence>
<accession>A0A840CMM8</accession>
<protein>
    <submittedName>
        <fullName evidence="1">RimJ/RimL family protein N-acetyltransferase</fullName>
    </submittedName>
</protein>